<protein>
    <recommendedName>
        <fullName evidence="8">Ancillary SecYEG translocon subunit</fullName>
    </recommendedName>
</protein>
<keyword evidence="3 9" id="KW-0812">Transmembrane</keyword>
<organism evidence="11 12">
    <name type="scientific">Rhizobium altiplani</name>
    <dbReference type="NCBI Taxonomy" id="1864509"/>
    <lineage>
        <taxon>Bacteria</taxon>
        <taxon>Pseudomonadati</taxon>
        <taxon>Pseudomonadota</taxon>
        <taxon>Alphaproteobacteria</taxon>
        <taxon>Hyphomicrobiales</taxon>
        <taxon>Rhizobiaceae</taxon>
        <taxon>Rhizobium/Agrobacterium group</taxon>
        <taxon>Rhizobium</taxon>
    </lineage>
</organism>
<evidence type="ECO:0000256" key="2">
    <source>
        <dbReference type="ARBA" id="ARBA00022475"/>
    </source>
</evidence>
<keyword evidence="4 9" id="KW-1133">Transmembrane helix</keyword>
<dbReference type="Proteomes" id="UP000068164">
    <property type="component" value="Unassembled WGS sequence"/>
</dbReference>
<dbReference type="RefSeq" id="WP_062370321.1">
    <property type="nucleotide sequence ID" value="NZ_LNCD01000065.1"/>
</dbReference>
<dbReference type="Gene3D" id="1.25.40.10">
    <property type="entry name" value="Tetratricopeptide repeat domain"/>
    <property type="match status" value="1"/>
</dbReference>
<evidence type="ECO:0000256" key="8">
    <source>
        <dbReference type="ARBA" id="ARBA00024235"/>
    </source>
</evidence>
<dbReference type="EMBL" id="LNCD01000065">
    <property type="protein sequence ID" value="KWV53392.1"/>
    <property type="molecule type" value="Genomic_DNA"/>
</dbReference>
<keyword evidence="6" id="KW-0143">Chaperone</keyword>
<evidence type="ECO:0000256" key="5">
    <source>
        <dbReference type="ARBA" id="ARBA00023136"/>
    </source>
</evidence>
<dbReference type="GO" id="GO:0005886">
    <property type="term" value="C:plasma membrane"/>
    <property type="evidence" value="ECO:0007669"/>
    <property type="project" value="UniProtKB-SubCell"/>
</dbReference>
<dbReference type="PANTHER" id="PTHR38035:SF1">
    <property type="entry name" value="ANCILLARY SECYEG TRANSLOCON SUBUNIT"/>
    <property type="match status" value="1"/>
</dbReference>
<evidence type="ECO:0000256" key="4">
    <source>
        <dbReference type="ARBA" id="ARBA00022989"/>
    </source>
</evidence>
<evidence type="ECO:0000256" key="7">
    <source>
        <dbReference type="ARBA" id="ARBA00024197"/>
    </source>
</evidence>
<evidence type="ECO:0000259" key="10">
    <source>
        <dbReference type="Pfam" id="PF09976"/>
    </source>
</evidence>
<comment type="caution">
    <text evidence="11">The sequence shown here is derived from an EMBL/GenBank/DDBJ whole genome shotgun (WGS) entry which is preliminary data.</text>
</comment>
<feature type="transmembrane region" description="Helical" evidence="9">
    <location>
        <begin position="31"/>
        <end position="49"/>
    </location>
</feature>
<gene>
    <name evidence="11" type="ORF">AS026_00990</name>
</gene>
<dbReference type="InterPro" id="IPR011990">
    <property type="entry name" value="TPR-like_helical_dom_sf"/>
</dbReference>
<evidence type="ECO:0000256" key="6">
    <source>
        <dbReference type="ARBA" id="ARBA00023186"/>
    </source>
</evidence>
<evidence type="ECO:0000256" key="9">
    <source>
        <dbReference type="SAM" id="Phobius"/>
    </source>
</evidence>
<name>A0A120FM77_9HYPH</name>
<dbReference type="OrthoDB" id="7173339at2"/>
<keyword evidence="5 9" id="KW-0472">Membrane</keyword>
<reference evidence="11 12" key="1">
    <citation type="submission" date="2015-11" db="EMBL/GenBank/DDBJ databases">
        <title>Draft Genome Sequence of the Strain BR 10423 (Rhizobium sp.) isolated from nodules of Mimosa pudica.</title>
        <authorList>
            <person name="Barauna A.C."/>
            <person name="Zilli J.E."/>
            <person name="Simoes-Araujo J.L."/>
            <person name="Reis V.M."/>
            <person name="James E.K."/>
            <person name="Reis F.B.Jr."/>
            <person name="Rouws L.F."/>
            <person name="Passos S.R."/>
            <person name="Gois S.R."/>
        </authorList>
    </citation>
    <scope>NUCLEOTIDE SEQUENCE [LARGE SCALE GENOMIC DNA]</scope>
    <source>
        <strain evidence="11 12">BR10423</strain>
    </source>
</reference>
<dbReference type="PANTHER" id="PTHR38035">
    <property type="entry name" value="UPF0070 PROTEIN YFGM"/>
    <property type="match status" value="1"/>
</dbReference>
<comment type="similarity">
    <text evidence="7">Belongs to the YfgM family.</text>
</comment>
<proteinExistence type="inferred from homology"/>
<evidence type="ECO:0000313" key="11">
    <source>
        <dbReference type="EMBL" id="KWV53392.1"/>
    </source>
</evidence>
<evidence type="ECO:0000313" key="12">
    <source>
        <dbReference type="Proteomes" id="UP000068164"/>
    </source>
</evidence>
<dbReference type="GO" id="GO:0044877">
    <property type="term" value="F:protein-containing complex binding"/>
    <property type="evidence" value="ECO:0007669"/>
    <property type="project" value="InterPro"/>
</dbReference>
<evidence type="ECO:0000256" key="1">
    <source>
        <dbReference type="ARBA" id="ARBA00004401"/>
    </source>
</evidence>
<dbReference type="AlphaFoldDB" id="A0A120FM77"/>
<keyword evidence="2" id="KW-1003">Cell membrane</keyword>
<dbReference type="SUPFAM" id="SSF48452">
    <property type="entry name" value="TPR-like"/>
    <property type="match status" value="1"/>
</dbReference>
<dbReference type="InterPro" id="IPR018704">
    <property type="entry name" value="SecYEG/CpoB_TPR"/>
</dbReference>
<keyword evidence="12" id="KW-1185">Reference proteome</keyword>
<evidence type="ECO:0000256" key="3">
    <source>
        <dbReference type="ARBA" id="ARBA00022692"/>
    </source>
</evidence>
<comment type="subcellular location">
    <subcellularLocation>
        <location evidence="1">Cell membrane</location>
        <topology evidence="1">Single-pass type II membrane protein</topology>
    </subcellularLocation>
</comment>
<sequence length="227" mass="24547">MAFNDDSFIREVNEELRSDQVKGAWRRFGRYLIALAVLIVLGTVGYKVYEYWDDNQSSGAGDKFIAAMKLADENKHDEALAALETLEKEGHGAYPILARMRAASVLAQKGDTAGAVAAFEVIGKDNAAPAAVRDAARMRAGWLLIEGGTYEQVSAQVEEMAVPGNAFRHSAREALGLAAYKAGNMPQARQWFQAIVDDVQSPRNVANRAQMMLDNITASGKAPAAQG</sequence>
<dbReference type="InterPro" id="IPR026039">
    <property type="entry name" value="YfgM"/>
</dbReference>
<accession>A0A120FM77</accession>
<feature type="domain" description="Ancillary SecYEG translocon subunit/Cell division coordinator CpoB TPR" evidence="10">
    <location>
        <begin position="25"/>
        <end position="217"/>
    </location>
</feature>
<dbReference type="Pfam" id="PF09976">
    <property type="entry name" value="TPR_21"/>
    <property type="match status" value="1"/>
</dbReference>